<organism evidence="7 8">
    <name type="scientific">Parapedobacter luteus</name>
    <dbReference type="NCBI Taxonomy" id="623280"/>
    <lineage>
        <taxon>Bacteria</taxon>
        <taxon>Pseudomonadati</taxon>
        <taxon>Bacteroidota</taxon>
        <taxon>Sphingobacteriia</taxon>
        <taxon>Sphingobacteriales</taxon>
        <taxon>Sphingobacteriaceae</taxon>
        <taxon>Parapedobacter</taxon>
    </lineage>
</organism>
<evidence type="ECO:0000256" key="4">
    <source>
        <dbReference type="ARBA" id="ARBA00022679"/>
    </source>
</evidence>
<dbReference type="Gene3D" id="3.90.1150.10">
    <property type="entry name" value="Aspartate Aminotransferase, domain 1"/>
    <property type="match status" value="1"/>
</dbReference>
<dbReference type="OrthoDB" id="9802328at2"/>
<dbReference type="Pfam" id="PF00155">
    <property type="entry name" value="Aminotran_1_2"/>
    <property type="match status" value="1"/>
</dbReference>
<dbReference type="GO" id="GO:0016212">
    <property type="term" value="F:kynurenine-oxoglutarate transaminase activity"/>
    <property type="evidence" value="ECO:0007669"/>
    <property type="project" value="TreeGrafter"/>
</dbReference>
<evidence type="ECO:0000256" key="2">
    <source>
        <dbReference type="ARBA" id="ARBA00007441"/>
    </source>
</evidence>
<dbReference type="PANTHER" id="PTHR43807:SF20">
    <property type="entry name" value="FI04487P"/>
    <property type="match status" value="1"/>
</dbReference>
<evidence type="ECO:0000313" key="7">
    <source>
        <dbReference type="EMBL" id="SKB25593.1"/>
    </source>
</evidence>
<protein>
    <submittedName>
        <fullName evidence="7">Methionine aminotransferase</fullName>
    </submittedName>
</protein>
<dbReference type="NCBIfam" id="NF006569">
    <property type="entry name" value="PRK09082.1"/>
    <property type="match status" value="1"/>
</dbReference>
<dbReference type="NCBIfam" id="NF009079">
    <property type="entry name" value="PRK12414.1"/>
    <property type="match status" value="1"/>
</dbReference>
<dbReference type="Proteomes" id="UP000190541">
    <property type="component" value="Unassembled WGS sequence"/>
</dbReference>
<proteinExistence type="inferred from homology"/>
<dbReference type="InterPro" id="IPR015424">
    <property type="entry name" value="PyrdxlP-dep_Trfase"/>
</dbReference>
<sequence length="384" mass="42903">MNFLRSKLPDTSTSIFTRMSQLAAEHKAINLSQGFPDFDCSPKLISLVERAMRSGQNQYAPMAGVMALREQISAKVEATIGVAYHPETEITITAGATQALFTAMAAVIHPGDEVILFEPAYDAYAPSVRVFGGIPRPVALLAPDFAIDWKAVGELMTPRTRLIIINSPNNPTARVLTGADFEQLSRIVQNRHCFVLSDEVYEHIVYDGITHRSVMHDAELRKRAFIVASFGKLYHSTGWKVGYCIAPETLTREFRKVHQFNVFSVNTPVQHALAGFLHLKDEYLGLGAFFQQKRDLMLDALQATRFGVLPCQGTYFLLADYSSISDLPEHVFCQELTKQYQVATIPVSSFYSQETNQRLVRICFAKQSETMAQAADRLARVSQL</sequence>
<evidence type="ECO:0000256" key="5">
    <source>
        <dbReference type="ARBA" id="ARBA00022898"/>
    </source>
</evidence>
<keyword evidence="8" id="KW-1185">Reference proteome</keyword>
<gene>
    <name evidence="7" type="ORF">SAMN05660226_00003</name>
</gene>
<dbReference type="Gene3D" id="3.40.640.10">
    <property type="entry name" value="Type I PLP-dependent aspartate aminotransferase-like (Major domain)"/>
    <property type="match status" value="1"/>
</dbReference>
<dbReference type="FunFam" id="3.40.640.10:FF:000033">
    <property type="entry name" value="Aspartate aminotransferase"/>
    <property type="match status" value="1"/>
</dbReference>
<dbReference type="GO" id="GO:0030170">
    <property type="term" value="F:pyridoxal phosphate binding"/>
    <property type="evidence" value="ECO:0007669"/>
    <property type="project" value="InterPro"/>
</dbReference>
<evidence type="ECO:0000256" key="1">
    <source>
        <dbReference type="ARBA" id="ARBA00001933"/>
    </source>
</evidence>
<dbReference type="InterPro" id="IPR015421">
    <property type="entry name" value="PyrdxlP-dep_Trfase_major"/>
</dbReference>
<dbReference type="AlphaFoldDB" id="A0A1T4ZTF0"/>
<evidence type="ECO:0000256" key="3">
    <source>
        <dbReference type="ARBA" id="ARBA00022576"/>
    </source>
</evidence>
<comment type="similarity">
    <text evidence="2">Belongs to the class-I pyridoxal-phosphate-dependent aminotransferase family.</text>
</comment>
<dbReference type="EMBL" id="FUYS01000001">
    <property type="protein sequence ID" value="SKB25593.1"/>
    <property type="molecule type" value="Genomic_DNA"/>
</dbReference>
<evidence type="ECO:0000259" key="6">
    <source>
        <dbReference type="Pfam" id="PF00155"/>
    </source>
</evidence>
<dbReference type="InterPro" id="IPR051326">
    <property type="entry name" value="Kynurenine-oxoglutarate_AT"/>
</dbReference>
<dbReference type="SUPFAM" id="SSF53383">
    <property type="entry name" value="PLP-dependent transferases"/>
    <property type="match status" value="1"/>
</dbReference>
<dbReference type="CDD" id="cd00609">
    <property type="entry name" value="AAT_like"/>
    <property type="match status" value="1"/>
</dbReference>
<reference evidence="7 8" key="1">
    <citation type="submission" date="2017-02" db="EMBL/GenBank/DDBJ databases">
        <authorList>
            <person name="Peterson S.W."/>
        </authorList>
    </citation>
    <scope>NUCLEOTIDE SEQUENCE [LARGE SCALE GENOMIC DNA]</scope>
    <source>
        <strain evidence="7 8">DSM 22899</strain>
    </source>
</reference>
<dbReference type="InterPro" id="IPR004839">
    <property type="entry name" value="Aminotransferase_I/II_large"/>
</dbReference>
<feature type="domain" description="Aminotransferase class I/classII large" evidence="6">
    <location>
        <begin position="28"/>
        <end position="378"/>
    </location>
</feature>
<dbReference type="GO" id="GO:0005737">
    <property type="term" value="C:cytoplasm"/>
    <property type="evidence" value="ECO:0007669"/>
    <property type="project" value="TreeGrafter"/>
</dbReference>
<name>A0A1T4ZTF0_9SPHI</name>
<dbReference type="InterPro" id="IPR015422">
    <property type="entry name" value="PyrdxlP-dep_Trfase_small"/>
</dbReference>
<comment type="cofactor">
    <cofactor evidence="1">
        <name>pyridoxal 5'-phosphate</name>
        <dbReference type="ChEBI" id="CHEBI:597326"/>
    </cofactor>
</comment>
<dbReference type="RefSeq" id="WP_079714760.1">
    <property type="nucleotide sequence ID" value="NZ_FUYS01000001.1"/>
</dbReference>
<keyword evidence="4 7" id="KW-0808">Transferase</keyword>
<keyword evidence="5" id="KW-0663">Pyridoxal phosphate</keyword>
<keyword evidence="3 7" id="KW-0032">Aminotransferase</keyword>
<accession>A0A1T4ZTF0</accession>
<dbReference type="STRING" id="623280.SAMN05660226_00003"/>
<dbReference type="PANTHER" id="PTHR43807">
    <property type="entry name" value="FI04487P"/>
    <property type="match status" value="1"/>
</dbReference>
<evidence type="ECO:0000313" key="8">
    <source>
        <dbReference type="Proteomes" id="UP000190541"/>
    </source>
</evidence>